<dbReference type="EC" id="2.7.7.65" evidence="1"/>
<dbReference type="Pfam" id="PF00990">
    <property type="entry name" value="GGDEF"/>
    <property type="match status" value="1"/>
</dbReference>
<evidence type="ECO:0000256" key="1">
    <source>
        <dbReference type="ARBA" id="ARBA00012528"/>
    </source>
</evidence>
<dbReference type="SMART" id="SM00267">
    <property type="entry name" value="GGDEF"/>
    <property type="match status" value="1"/>
</dbReference>
<dbReference type="CDD" id="cd01949">
    <property type="entry name" value="GGDEF"/>
    <property type="match status" value="1"/>
</dbReference>
<dbReference type="InterPro" id="IPR011006">
    <property type="entry name" value="CheY-like_superfamily"/>
</dbReference>
<dbReference type="GO" id="GO:0000160">
    <property type="term" value="P:phosphorelay signal transduction system"/>
    <property type="evidence" value="ECO:0007669"/>
    <property type="project" value="InterPro"/>
</dbReference>
<proteinExistence type="predicted"/>
<dbReference type="GO" id="GO:0005886">
    <property type="term" value="C:plasma membrane"/>
    <property type="evidence" value="ECO:0007669"/>
    <property type="project" value="TreeGrafter"/>
</dbReference>
<dbReference type="InterPro" id="IPR000160">
    <property type="entry name" value="GGDEF_dom"/>
</dbReference>
<sequence>MFRGANDKGSAGPKAGIEISMGDGGALGESAASAQSVVVFEDADHLLPLMRSVCDLGLGAVDGGTDFDPETVLAVLISWRADPELQKATLAAQHWPVIFIAEDGGFESRLKATRAGVTAVLIDPIDITELGSWLNGFDETRKPAPSIVIVDDDVILSELYAAVLEAAGMYAHIVNDPRQALDAINMIRPDLVLLDIEMPNVNGLELASVLRQSRRNLSTPIVFLSAERDEDKQQAARNIGGDDFISKPVDLDRLAAVVRMRADRAIALKQIIESDSLTGLLNHARFKERLALEMERSARTGSPLSVCILDIDKFKSVNDRYGHQVGDKVIQTLSQALTGGLRRTDVVARYGGEEFAIILLDTDVAGAAVVMNRIRERFGEIILNGAGEAFSTTFSAGIAQSTDRAKANDVLAMADARLYQAKATGRNRIVVG</sequence>
<dbReference type="NCBIfam" id="TIGR00254">
    <property type="entry name" value="GGDEF"/>
    <property type="match status" value="1"/>
</dbReference>
<dbReference type="EMBL" id="JAFMPP010000003">
    <property type="protein sequence ID" value="MBO0662149.1"/>
    <property type="molecule type" value="Genomic_DNA"/>
</dbReference>
<dbReference type="PANTHER" id="PTHR45138:SF9">
    <property type="entry name" value="DIGUANYLATE CYCLASE DGCM-RELATED"/>
    <property type="match status" value="1"/>
</dbReference>
<dbReference type="SMART" id="SM00448">
    <property type="entry name" value="REC"/>
    <property type="match status" value="1"/>
</dbReference>
<organism evidence="6 7">
    <name type="scientific">Jiella flava</name>
    <dbReference type="NCBI Taxonomy" id="2816857"/>
    <lineage>
        <taxon>Bacteria</taxon>
        <taxon>Pseudomonadati</taxon>
        <taxon>Pseudomonadota</taxon>
        <taxon>Alphaproteobacteria</taxon>
        <taxon>Hyphomicrobiales</taxon>
        <taxon>Aurantimonadaceae</taxon>
        <taxon>Jiella</taxon>
    </lineage>
</organism>
<keyword evidence="3" id="KW-0597">Phosphoprotein</keyword>
<dbReference type="AlphaFoldDB" id="A0A939JV75"/>
<keyword evidence="7" id="KW-1185">Reference proteome</keyword>
<evidence type="ECO:0000313" key="7">
    <source>
        <dbReference type="Proteomes" id="UP000664122"/>
    </source>
</evidence>
<reference evidence="6" key="1">
    <citation type="submission" date="2021-03" db="EMBL/GenBank/DDBJ databases">
        <title>Whole genome sequence of Jiella sp. CQZ9-1.</title>
        <authorList>
            <person name="Tuo L."/>
        </authorList>
    </citation>
    <scope>NUCLEOTIDE SEQUENCE</scope>
    <source>
        <strain evidence="6">CQZ9-1</strain>
    </source>
</reference>
<feature type="domain" description="Response regulatory" evidence="4">
    <location>
        <begin position="146"/>
        <end position="262"/>
    </location>
</feature>
<dbReference type="Proteomes" id="UP000664122">
    <property type="component" value="Unassembled WGS sequence"/>
</dbReference>
<dbReference type="CDD" id="cd00156">
    <property type="entry name" value="REC"/>
    <property type="match status" value="1"/>
</dbReference>
<feature type="domain" description="GGDEF" evidence="5">
    <location>
        <begin position="302"/>
        <end position="432"/>
    </location>
</feature>
<protein>
    <recommendedName>
        <fullName evidence="1">diguanylate cyclase</fullName>
        <ecNumber evidence="1">2.7.7.65</ecNumber>
    </recommendedName>
</protein>
<gene>
    <name evidence="6" type="ORF">J1C48_06150</name>
</gene>
<dbReference type="GO" id="GO:0043709">
    <property type="term" value="P:cell adhesion involved in single-species biofilm formation"/>
    <property type="evidence" value="ECO:0007669"/>
    <property type="project" value="TreeGrafter"/>
</dbReference>
<dbReference type="PROSITE" id="PS50887">
    <property type="entry name" value="GGDEF"/>
    <property type="match status" value="1"/>
</dbReference>
<evidence type="ECO:0000313" key="6">
    <source>
        <dbReference type="EMBL" id="MBO0662149.1"/>
    </source>
</evidence>
<dbReference type="Gene3D" id="3.30.70.270">
    <property type="match status" value="1"/>
</dbReference>
<comment type="catalytic activity">
    <reaction evidence="2">
        <text>2 GTP = 3',3'-c-di-GMP + 2 diphosphate</text>
        <dbReference type="Rhea" id="RHEA:24898"/>
        <dbReference type="ChEBI" id="CHEBI:33019"/>
        <dbReference type="ChEBI" id="CHEBI:37565"/>
        <dbReference type="ChEBI" id="CHEBI:58805"/>
        <dbReference type="EC" id="2.7.7.65"/>
    </reaction>
</comment>
<dbReference type="Pfam" id="PF00072">
    <property type="entry name" value="Response_reg"/>
    <property type="match status" value="1"/>
</dbReference>
<dbReference type="InterPro" id="IPR043128">
    <property type="entry name" value="Rev_trsase/Diguanyl_cyclase"/>
</dbReference>
<dbReference type="InterPro" id="IPR029787">
    <property type="entry name" value="Nucleotide_cyclase"/>
</dbReference>
<dbReference type="FunFam" id="3.30.70.270:FF:000001">
    <property type="entry name" value="Diguanylate cyclase domain protein"/>
    <property type="match status" value="1"/>
</dbReference>
<comment type="caution">
    <text evidence="6">The sequence shown here is derived from an EMBL/GenBank/DDBJ whole genome shotgun (WGS) entry which is preliminary data.</text>
</comment>
<dbReference type="RefSeq" id="WP_207256893.1">
    <property type="nucleotide sequence ID" value="NZ_JAFMPP010000003.1"/>
</dbReference>
<dbReference type="InterPro" id="IPR050469">
    <property type="entry name" value="Diguanylate_Cyclase"/>
</dbReference>
<dbReference type="Gene3D" id="3.40.50.2300">
    <property type="match status" value="1"/>
</dbReference>
<evidence type="ECO:0000256" key="3">
    <source>
        <dbReference type="PROSITE-ProRule" id="PRU00169"/>
    </source>
</evidence>
<dbReference type="GO" id="GO:1902201">
    <property type="term" value="P:negative regulation of bacterial-type flagellum-dependent cell motility"/>
    <property type="evidence" value="ECO:0007669"/>
    <property type="project" value="TreeGrafter"/>
</dbReference>
<evidence type="ECO:0000256" key="2">
    <source>
        <dbReference type="ARBA" id="ARBA00034247"/>
    </source>
</evidence>
<dbReference type="GO" id="GO:0052621">
    <property type="term" value="F:diguanylate cyclase activity"/>
    <property type="evidence" value="ECO:0007669"/>
    <property type="project" value="UniProtKB-EC"/>
</dbReference>
<feature type="modified residue" description="4-aspartylphosphate" evidence="3">
    <location>
        <position position="195"/>
    </location>
</feature>
<dbReference type="PANTHER" id="PTHR45138">
    <property type="entry name" value="REGULATORY COMPONENTS OF SENSORY TRANSDUCTION SYSTEM"/>
    <property type="match status" value="1"/>
</dbReference>
<dbReference type="InterPro" id="IPR001789">
    <property type="entry name" value="Sig_transdc_resp-reg_receiver"/>
</dbReference>
<dbReference type="PROSITE" id="PS50110">
    <property type="entry name" value="RESPONSE_REGULATORY"/>
    <property type="match status" value="1"/>
</dbReference>
<name>A0A939JV75_9HYPH</name>
<dbReference type="SUPFAM" id="SSF52172">
    <property type="entry name" value="CheY-like"/>
    <property type="match status" value="1"/>
</dbReference>
<dbReference type="SUPFAM" id="SSF55073">
    <property type="entry name" value="Nucleotide cyclase"/>
    <property type="match status" value="1"/>
</dbReference>
<evidence type="ECO:0000259" key="5">
    <source>
        <dbReference type="PROSITE" id="PS50887"/>
    </source>
</evidence>
<accession>A0A939JV75</accession>
<evidence type="ECO:0000259" key="4">
    <source>
        <dbReference type="PROSITE" id="PS50110"/>
    </source>
</evidence>